<dbReference type="AlphaFoldDB" id="A0A6I1DWE0"/>
<dbReference type="Pfam" id="PF22014">
    <property type="entry name" value="DUF6932"/>
    <property type="match status" value="1"/>
</dbReference>
<reference evidence="1 2" key="1">
    <citation type="submission" date="2019-10" db="EMBL/GenBank/DDBJ databases">
        <title>Muricauda olearia CL-SS4 JCM15563 genome.</title>
        <authorList>
            <person name="Liu L."/>
        </authorList>
    </citation>
    <scope>NUCLEOTIDE SEQUENCE [LARGE SCALE GENOMIC DNA]</scope>
    <source>
        <strain evidence="1 2">CL-SS4</strain>
    </source>
</reference>
<gene>
    <name evidence="1" type="ORF">F8C76_09530</name>
</gene>
<evidence type="ECO:0000313" key="1">
    <source>
        <dbReference type="EMBL" id="KAB7528111.1"/>
    </source>
</evidence>
<dbReference type="InterPro" id="IPR053860">
    <property type="entry name" value="DUF6932"/>
</dbReference>
<evidence type="ECO:0000313" key="2">
    <source>
        <dbReference type="Proteomes" id="UP000429785"/>
    </source>
</evidence>
<proteinExistence type="predicted"/>
<dbReference type="RefSeq" id="WP_152131538.1">
    <property type="nucleotide sequence ID" value="NZ_WELG01000002.1"/>
</dbReference>
<dbReference type="Proteomes" id="UP000429785">
    <property type="component" value="Unassembled WGS sequence"/>
</dbReference>
<organism evidence="1 2">
    <name type="scientific">Flagellimonas olearia</name>
    <dbReference type="NCBI Taxonomy" id="552546"/>
    <lineage>
        <taxon>Bacteria</taxon>
        <taxon>Pseudomonadati</taxon>
        <taxon>Bacteroidota</taxon>
        <taxon>Flavobacteriia</taxon>
        <taxon>Flavobacteriales</taxon>
        <taxon>Flavobacteriaceae</taxon>
        <taxon>Flagellimonas</taxon>
    </lineage>
</organism>
<comment type="caution">
    <text evidence="1">The sequence shown here is derived from an EMBL/GenBank/DDBJ whole genome shotgun (WGS) entry which is preliminary data.</text>
</comment>
<evidence type="ECO:0008006" key="3">
    <source>
        <dbReference type="Google" id="ProtNLM"/>
    </source>
</evidence>
<sequence>MTKPEYDPLLPAGFHDIELDNLDNLFVDNFANNTRRSHLVNQLRIFLTELSKVNAKFEIWLDGSFLTLKDEPDDIDLLIVYDKNQMNALSADEKRIINSLFYRATTKIRYDLDILLCPNDDVNNRSYWRGWFGFTRNEVPKGIARFEYGVN</sequence>
<dbReference type="SUPFAM" id="SSF81301">
    <property type="entry name" value="Nucleotidyltransferase"/>
    <property type="match status" value="1"/>
</dbReference>
<dbReference type="InterPro" id="IPR043519">
    <property type="entry name" value="NT_sf"/>
</dbReference>
<dbReference type="OrthoDB" id="2617999at2"/>
<dbReference type="EMBL" id="WELG01000002">
    <property type="protein sequence ID" value="KAB7528111.1"/>
    <property type="molecule type" value="Genomic_DNA"/>
</dbReference>
<name>A0A6I1DWE0_9FLAO</name>
<protein>
    <recommendedName>
        <fullName evidence="3">Polymerase nucleotidyl transferase domain-containing protein</fullName>
    </recommendedName>
</protein>
<accession>A0A6I1DWE0</accession>